<dbReference type="EMBL" id="CDMC01000001">
    <property type="protein sequence ID" value="CEL01382.1"/>
    <property type="molecule type" value="Genomic_DNA"/>
</dbReference>
<name>A0A0U5FQA7_ASPCI</name>
<organism evidence="1 2">
    <name type="scientific">Aspergillus calidoustus</name>
    <dbReference type="NCBI Taxonomy" id="454130"/>
    <lineage>
        <taxon>Eukaryota</taxon>
        <taxon>Fungi</taxon>
        <taxon>Dikarya</taxon>
        <taxon>Ascomycota</taxon>
        <taxon>Pezizomycotina</taxon>
        <taxon>Eurotiomycetes</taxon>
        <taxon>Eurotiomycetidae</taxon>
        <taxon>Eurotiales</taxon>
        <taxon>Aspergillaceae</taxon>
        <taxon>Aspergillus</taxon>
        <taxon>Aspergillus subgen. Nidulantes</taxon>
    </lineage>
</organism>
<gene>
    <name evidence="1" type="ORF">ASPCAL00966</name>
</gene>
<protein>
    <submittedName>
        <fullName evidence="1">Uncharacterized protein</fullName>
    </submittedName>
</protein>
<reference evidence="2" key="1">
    <citation type="journal article" date="2016" name="Genome Announc.">
        <title>Draft genome sequences of fungus Aspergillus calidoustus.</title>
        <authorList>
            <person name="Horn F."/>
            <person name="Linde J."/>
            <person name="Mattern D.J."/>
            <person name="Walther G."/>
            <person name="Guthke R."/>
            <person name="Scherlach K."/>
            <person name="Martin K."/>
            <person name="Brakhage A.A."/>
            <person name="Petzke L."/>
            <person name="Valiante V."/>
        </authorList>
    </citation>
    <scope>NUCLEOTIDE SEQUENCE [LARGE SCALE GENOMIC DNA]</scope>
    <source>
        <strain evidence="2">SF006504</strain>
    </source>
</reference>
<evidence type="ECO:0000313" key="2">
    <source>
        <dbReference type="Proteomes" id="UP000054771"/>
    </source>
</evidence>
<dbReference type="Proteomes" id="UP000054771">
    <property type="component" value="Unassembled WGS sequence"/>
</dbReference>
<keyword evidence="2" id="KW-1185">Reference proteome</keyword>
<sequence length="103" mass="11529">MKRGVPNSGQRVPSRDHVLAKMAAGCVEKDKFGAIHPYLSRRATENHGSWDRDEQRCSVRDLSEQVQPFLHGNARDLSSLLPSEIWLLLLWATAEGEEGSAPY</sequence>
<dbReference type="AlphaFoldDB" id="A0A0U5FQA7"/>
<evidence type="ECO:0000313" key="1">
    <source>
        <dbReference type="EMBL" id="CEL01382.1"/>
    </source>
</evidence>
<accession>A0A0U5FQA7</accession>
<proteinExistence type="predicted"/>